<name>A0A5J5F2F7_9PEZI</name>
<proteinExistence type="predicted"/>
<evidence type="ECO:0000313" key="3">
    <source>
        <dbReference type="Proteomes" id="UP000326924"/>
    </source>
</evidence>
<evidence type="ECO:0000313" key="2">
    <source>
        <dbReference type="EMBL" id="KAA8910132.1"/>
    </source>
</evidence>
<protein>
    <submittedName>
        <fullName evidence="2">Uncharacterized protein</fullName>
    </submittedName>
</protein>
<sequence length="217" mass="23256">MYAICESGLVSTFDTTFLSSRYSGCFSIHHSTCVGRLEMPAQRVGHGDGAMGICSWGEPAAELAVLTCLRRSFAFLHRQLSSSLATPWPASGPDNRRRDRVSNSSDTGNRGESLTPPGTRLGPSDVLAPLTPPFAQKIKNLEFRPIAFCTYTRREVGPASSGIGLGIASPPICPHQGLFPPDHRPHTLLVGLLYPTISKSPFSDVACFPKALLSSAT</sequence>
<feature type="region of interest" description="Disordered" evidence="1">
    <location>
        <begin position="85"/>
        <end position="126"/>
    </location>
</feature>
<dbReference type="AlphaFoldDB" id="A0A5J5F2F7"/>
<keyword evidence="3" id="KW-1185">Reference proteome</keyword>
<evidence type="ECO:0000256" key="1">
    <source>
        <dbReference type="SAM" id="MobiDB-lite"/>
    </source>
</evidence>
<dbReference type="InParanoid" id="A0A5J5F2F7"/>
<accession>A0A5J5F2F7</accession>
<dbReference type="EMBL" id="VXIS01000050">
    <property type="protein sequence ID" value="KAA8910132.1"/>
    <property type="molecule type" value="Genomic_DNA"/>
</dbReference>
<reference evidence="2 3" key="1">
    <citation type="submission" date="2019-09" db="EMBL/GenBank/DDBJ databases">
        <title>Draft genome of the ectomycorrhizal ascomycete Sphaerosporella brunnea.</title>
        <authorList>
            <consortium name="DOE Joint Genome Institute"/>
            <person name="Benucci G.M."/>
            <person name="Marozzi G."/>
            <person name="Antonielli L."/>
            <person name="Sanchez S."/>
            <person name="Marco P."/>
            <person name="Wang X."/>
            <person name="Falini L.B."/>
            <person name="Barry K."/>
            <person name="Haridas S."/>
            <person name="Lipzen A."/>
            <person name="Labutti K."/>
            <person name="Grigoriev I.V."/>
            <person name="Murat C."/>
            <person name="Martin F."/>
            <person name="Albertini E."/>
            <person name="Donnini D."/>
            <person name="Bonito G."/>
        </authorList>
    </citation>
    <scope>NUCLEOTIDE SEQUENCE [LARGE SCALE GENOMIC DNA]</scope>
    <source>
        <strain evidence="2 3">Sb_GMNB300</strain>
    </source>
</reference>
<comment type="caution">
    <text evidence="2">The sequence shown here is derived from an EMBL/GenBank/DDBJ whole genome shotgun (WGS) entry which is preliminary data.</text>
</comment>
<organism evidence="2 3">
    <name type="scientific">Sphaerosporella brunnea</name>
    <dbReference type="NCBI Taxonomy" id="1250544"/>
    <lineage>
        <taxon>Eukaryota</taxon>
        <taxon>Fungi</taxon>
        <taxon>Dikarya</taxon>
        <taxon>Ascomycota</taxon>
        <taxon>Pezizomycotina</taxon>
        <taxon>Pezizomycetes</taxon>
        <taxon>Pezizales</taxon>
        <taxon>Pyronemataceae</taxon>
        <taxon>Sphaerosporella</taxon>
    </lineage>
</organism>
<gene>
    <name evidence="2" type="ORF">FN846DRAFT_570943</name>
</gene>
<dbReference type="Proteomes" id="UP000326924">
    <property type="component" value="Unassembled WGS sequence"/>
</dbReference>